<gene>
    <name evidence="1" type="ORF">HC176_18040</name>
</gene>
<keyword evidence="2" id="KW-1185">Reference proteome</keyword>
<reference evidence="1 2" key="1">
    <citation type="submission" date="2020-03" db="EMBL/GenBank/DDBJ databases">
        <title>Tamlana sp. nov, isolated from XXX.</title>
        <authorList>
            <person name="Cao W.R."/>
        </authorList>
    </citation>
    <scope>NUCLEOTIDE SEQUENCE [LARGE SCALE GENOMIC DNA]</scope>
    <source>
        <strain evidence="1 2">HST1-43</strain>
    </source>
</reference>
<proteinExistence type="predicted"/>
<dbReference type="PROSITE" id="PS51257">
    <property type="entry name" value="PROKAR_LIPOPROTEIN"/>
    <property type="match status" value="1"/>
</dbReference>
<organism evidence="1 2">
    <name type="scientific">Tamlana crocina</name>
    <dbReference type="NCBI Taxonomy" id="393006"/>
    <lineage>
        <taxon>Bacteria</taxon>
        <taxon>Pseudomonadati</taxon>
        <taxon>Bacteroidota</taxon>
        <taxon>Flavobacteriia</taxon>
        <taxon>Flavobacteriales</taxon>
        <taxon>Flavobacteriaceae</taxon>
        <taxon>Tamlana</taxon>
    </lineage>
</organism>
<evidence type="ECO:0000313" key="1">
    <source>
        <dbReference type="EMBL" id="NJX17376.1"/>
    </source>
</evidence>
<dbReference type="Proteomes" id="UP000760545">
    <property type="component" value="Unassembled WGS sequence"/>
</dbReference>
<sequence>MFNKSFLFTALISFTLFSCQQTPEQVTHKDDYEIYLEADADPALEVLKQDLVFWQAKLEKDPQQFPYLVQLAGSQSQLFEMTGKIDYLILAG</sequence>
<evidence type="ECO:0000313" key="2">
    <source>
        <dbReference type="Proteomes" id="UP000760545"/>
    </source>
</evidence>
<comment type="caution">
    <text evidence="1">The sequence shown here is derived from an EMBL/GenBank/DDBJ whole genome shotgun (WGS) entry which is preliminary data.</text>
</comment>
<feature type="non-terminal residue" evidence="1">
    <location>
        <position position="92"/>
    </location>
</feature>
<name>A0ABX1DJ57_9FLAO</name>
<protein>
    <submittedName>
        <fullName evidence="1">Cell surface protein</fullName>
    </submittedName>
</protein>
<accession>A0ABX1DJ57</accession>
<dbReference type="EMBL" id="JAAVJS010000559">
    <property type="protein sequence ID" value="NJX17376.1"/>
    <property type="molecule type" value="Genomic_DNA"/>
</dbReference>